<name>C4GGX5_9NEIS</name>
<evidence type="ECO:0000256" key="1">
    <source>
        <dbReference type="SAM" id="Phobius"/>
    </source>
</evidence>
<comment type="caution">
    <text evidence="2">The sequence shown here is derived from an EMBL/GenBank/DDBJ whole genome shotgun (WGS) entry which is preliminary data.</text>
</comment>
<keyword evidence="1" id="KW-0472">Membrane</keyword>
<dbReference type="HOGENOM" id="CLU_3311194_0_0_4"/>
<keyword evidence="1" id="KW-0812">Transmembrane</keyword>
<feature type="transmembrane region" description="Helical" evidence="1">
    <location>
        <begin position="12"/>
        <end position="31"/>
    </location>
</feature>
<gene>
    <name evidence="2" type="ORF">GCWU000324_01393</name>
</gene>
<evidence type="ECO:0000313" key="3">
    <source>
        <dbReference type="Proteomes" id="UP000003009"/>
    </source>
</evidence>
<keyword evidence="1" id="KW-1133">Transmembrane helix</keyword>
<reference evidence="2" key="1">
    <citation type="submission" date="2009-04" db="EMBL/GenBank/DDBJ databases">
        <authorList>
            <person name="Weinstock G."/>
            <person name="Sodergren E."/>
            <person name="Clifton S."/>
            <person name="Fulton L."/>
            <person name="Fulton B."/>
            <person name="Courtney L."/>
            <person name="Fronick C."/>
            <person name="Harrison M."/>
            <person name="Strong C."/>
            <person name="Farmer C."/>
            <person name="Delahaunty K."/>
            <person name="Markovic C."/>
            <person name="Hall O."/>
            <person name="Minx P."/>
            <person name="Tomlinson C."/>
            <person name="Mitreva M."/>
            <person name="Nelson J."/>
            <person name="Hou S."/>
            <person name="Wollam A."/>
            <person name="Pepin K.H."/>
            <person name="Johnson M."/>
            <person name="Bhonagiri V."/>
            <person name="Nash W.E."/>
            <person name="Warren W."/>
            <person name="Chinwalla A."/>
            <person name="Mardis E.R."/>
            <person name="Wilson R.K."/>
        </authorList>
    </citation>
    <scope>NUCLEOTIDE SEQUENCE [LARGE SCALE GENOMIC DNA]</scope>
    <source>
        <strain evidence="2">ATCC 51147</strain>
    </source>
</reference>
<evidence type="ECO:0000313" key="2">
    <source>
        <dbReference type="EMBL" id="EEP69479.1"/>
    </source>
</evidence>
<protein>
    <submittedName>
        <fullName evidence="2">Uncharacterized protein</fullName>
    </submittedName>
</protein>
<dbReference type="AlphaFoldDB" id="C4GGX5"/>
<dbReference type="Proteomes" id="UP000003009">
    <property type="component" value="Unassembled WGS sequence"/>
</dbReference>
<sequence>MSITIRWGVGMVLFLDGWAGAVSGCLGRFYFVSNRQPEN</sequence>
<accession>C4GGX5</accession>
<dbReference type="EMBL" id="ACJW02000002">
    <property type="protein sequence ID" value="EEP69479.1"/>
    <property type="molecule type" value="Genomic_DNA"/>
</dbReference>
<proteinExistence type="predicted"/>
<organism evidence="2 3">
    <name type="scientific">Kingella oralis ATCC 51147</name>
    <dbReference type="NCBI Taxonomy" id="629741"/>
    <lineage>
        <taxon>Bacteria</taxon>
        <taxon>Pseudomonadati</taxon>
        <taxon>Pseudomonadota</taxon>
        <taxon>Betaproteobacteria</taxon>
        <taxon>Neisseriales</taxon>
        <taxon>Neisseriaceae</taxon>
        <taxon>Kingella</taxon>
    </lineage>
</organism>
<keyword evidence="3" id="KW-1185">Reference proteome</keyword>